<feature type="region of interest" description="Disordered" evidence="1">
    <location>
        <begin position="1"/>
        <end position="38"/>
    </location>
</feature>
<keyword evidence="3" id="KW-1185">Reference proteome</keyword>
<dbReference type="EMBL" id="ML211106">
    <property type="protein sequence ID" value="TFK88599.1"/>
    <property type="molecule type" value="Genomic_DNA"/>
</dbReference>
<protein>
    <submittedName>
        <fullName evidence="2">Uncharacterized protein</fullName>
    </submittedName>
</protein>
<organism evidence="2 3">
    <name type="scientific">Polyporus arcularius HHB13444</name>
    <dbReference type="NCBI Taxonomy" id="1314778"/>
    <lineage>
        <taxon>Eukaryota</taxon>
        <taxon>Fungi</taxon>
        <taxon>Dikarya</taxon>
        <taxon>Basidiomycota</taxon>
        <taxon>Agaricomycotina</taxon>
        <taxon>Agaricomycetes</taxon>
        <taxon>Polyporales</taxon>
        <taxon>Polyporaceae</taxon>
        <taxon>Polyporus</taxon>
    </lineage>
</organism>
<feature type="region of interest" description="Disordered" evidence="1">
    <location>
        <begin position="96"/>
        <end position="128"/>
    </location>
</feature>
<dbReference type="Proteomes" id="UP000308197">
    <property type="component" value="Unassembled WGS sequence"/>
</dbReference>
<dbReference type="InParanoid" id="A0A5C3PI96"/>
<sequence>MRRIWFAPAVGAAESPAPKSRADPGAKDDENEREGDTDWSIWEAVLKYRAGDALVNQIESEEAHMEEPSYRVPKGAVEKATEAGEAATVRIMTTTTIIGDDGGDPGEKKGKRKEPAWATEEDSRVWEH</sequence>
<evidence type="ECO:0000313" key="3">
    <source>
        <dbReference type="Proteomes" id="UP000308197"/>
    </source>
</evidence>
<evidence type="ECO:0000256" key="1">
    <source>
        <dbReference type="SAM" id="MobiDB-lite"/>
    </source>
</evidence>
<feature type="compositionally biased region" description="Basic and acidic residues" evidence="1">
    <location>
        <begin position="20"/>
        <end position="36"/>
    </location>
</feature>
<proteinExistence type="predicted"/>
<name>A0A5C3PI96_9APHY</name>
<evidence type="ECO:0000313" key="2">
    <source>
        <dbReference type="EMBL" id="TFK88599.1"/>
    </source>
</evidence>
<gene>
    <name evidence="2" type="ORF">K466DRAFT_65776</name>
</gene>
<reference evidence="2 3" key="1">
    <citation type="journal article" date="2019" name="Nat. Ecol. Evol.">
        <title>Megaphylogeny resolves global patterns of mushroom evolution.</title>
        <authorList>
            <person name="Varga T."/>
            <person name="Krizsan K."/>
            <person name="Foldi C."/>
            <person name="Dima B."/>
            <person name="Sanchez-Garcia M."/>
            <person name="Sanchez-Ramirez S."/>
            <person name="Szollosi G.J."/>
            <person name="Szarkandi J.G."/>
            <person name="Papp V."/>
            <person name="Albert L."/>
            <person name="Andreopoulos W."/>
            <person name="Angelini C."/>
            <person name="Antonin V."/>
            <person name="Barry K.W."/>
            <person name="Bougher N.L."/>
            <person name="Buchanan P."/>
            <person name="Buyck B."/>
            <person name="Bense V."/>
            <person name="Catcheside P."/>
            <person name="Chovatia M."/>
            <person name="Cooper J."/>
            <person name="Damon W."/>
            <person name="Desjardin D."/>
            <person name="Finy P."/>
            <person name="Geml J."/>
            <person name="Haridas S."/>
            <person name="Hughes K."/>
            <person name="Justo A."/>
            <person name="Karasinski D."/>
            <person name="Kautmanova I."/>
            <person name="Kiss B."/>
            <person name="Kocsube S."/>
            <person name="Kotiranta H."/>
            <person name="LaButti K.M."/>
            <person name="Lechner B.E."/>
            <person name="Liimatainen K."/>
            <person name="Lipzen A."/>
            <person name="Lukacs Z."/>
            <person name="Mihaltcheva S."/>
            <person name="Morgado L.N."/>
            <person name="Niskanen T."/>
            <person name="Noordeloos M.E."/>
            <person name="Ohm R.A."/>
            <person name="Ortiz-Santana B."/>
            <person name="Ovrebo C."/>
            <person name="Racz N."/>
            <person name="Riley R."/>
            <person name="Savchenko A."/>
            <person name="Shiryaev A."/>
            <person name="Soop K."/>
            <person name="Spirin V."/>
            <person name="Szebenyi C."/>
            <person name="Tomsovsky M."/>
            <person name="Tulloss R.E."/>
            <person name="Uehling J."/>
            <person name="Grigoriev I.V."/>
            <person name="Vagvolgyi C."/>
            <person name="Papp T."/>
            <person name="Martin F.M."/>
            <person name="Miettinen O."/>
            <person name="Hibbett D.S."/>
            <person name="Nagy L.G."/>
        </authorList>
    </citation>
    <scope>NUCLEOTIDE SEQUENCE [LARGE SCALE GENOMIC DNA]</scope>
    <source>
        <strain evidence="2 3">HHB13444</strain>
    </source>
</reference>
<accession>A0A5C3PI96</accession>
<dbReference type="AlphaFoldDB" id="A0A5C3PI96"/>